<sequence length="146" mass="17069">MLPKIREGQTLADDGELVRGGLLEDIDVEEGEFEWSAAQCDCRFYWRWSLTCRHLFHHHFVNSSLTLTEARLLQWSNRWQEGDFELYEVRESYRVAAPEDADEHAILAYNRVAAREVTETILTSFYKLESNAVARLGQVEGRRFID</sequence>
<keyword evidence="2" id="KW-1185">Reference proteome</keyword>
<dbReference type="GeneID" id="85317991"/>
<accession>A0AA40AE29</accession>
<name>A0AA40AE29_9PEZI</name>
<protein>
    <recommendedName>
        <fullName evidence="3">SWIM-type domain-containing protein</fullName>
    </recommendedName>
</protein>
<evidence type="ECO:0000313" key="1">
    <source>
        <dbReference type="EMBL" id="KAK0714099.1"/>
    </source>
</evidence>
<gene>
    <name evidence="1" type="ORF">B0T26DRAFT_384927</name>
</gene>
<organism evidence="1 2">
    <name type="scientific">Lasiosphaeria miniovina</name>
    <dbReference type="NCBI Taxonomy" id="1954250"/>
    <lineage>
        <taxon>Eukaryota</taxon>
        <taxon>Fungi</taxon>
        <taxon>Dikarya</taxon>
        <taxon>Ascomycota</taxon>
        <taxon>Pezizomycotina</taxon>
        <taxon>Sordariomycetes</taxon>
        <taxon>Sordariomycetidae</taxon>
        <taxon>Sordariales</taxon>
        <taxon>Lasiosphaeriaceae</taxon>
        <taxon>Lasiosphaeria</taxon>
    </lineage>
</organism>
<proteinExistence type="predicted"/>
<reference evidence="1" key="1">
    <citation type="submission" date="2023-06" db="EMBL/GenBank/DDBJ databases">
        <title>Genome-scale phylogeny and comparative genomics of the fungal order Sordariales.</title>
        <authorList>
            <consortium name="Lawrence Berkeley National Laboratory"/>
            <person name="Hensen N."/>
            <person name="Bonometti L."/>
            <person name="Westerberg I."/>
            <person name="Brannstrom I.O."/>
            <person name="Guillou S."/>
            <person name="Cros-Aarteil S."/>
            <person name="Calhoun S."/>
            <person name="Haridas S."/>
            <person name="Kuo A."/>
            <person name="Mondo S."/>
            <person name="Pangilinan J."/>
            <person name="Riley R."/>
            <person name="LaButti K."/>
            <person name="Andreopoulos B."/>
            <person name="Lipzen A."/>
            <person name="Chen C."/>
            <person name="Yanf M."/>
            <person name="Daum C."/>
            <person name="Ng V."/>
            <person name="Clum A."/>
            <person name="Steindorff A."/>
            <person name="Ohm R."/>
            <person name="Martin F."/>
            <person name="Silar P."/>
            <person name="Natvig D."/>
            <person name="Lalanne C."/>
            <person name="Gautier V."/>
            <person name="Ament-velasquez S.L."/>
            <person name="Kruys A."/>
            <person name="Hutchinson M.I."/>
            <person name="Powell A.J."/>
            <person name="Barry K."/>
            <person name="Miller A.N."/>
            <person name="Grigoriev I.V."/>
            <person name="Debuchy R."/>
            <person name="Gladieux P."/>
            <person name="Thoren M.H."/>
            <person name="Johannesson H."/>
        </authorList>
    </citation>
    <scope>NUCLEOTIDE SEQUENCE</scope>
    <source>
        <strain evidence="1">SMH2392-1A</strain>
    </source>
</reference>
<evidence type="ECO:0008006" key="3">
    <source>
        <dbReference type="Google" id="ProtNLM"/>
    </source>
</evidence>
<dbReference type="Proteomes" id="UP001172101">
    <property type="component" value="Unassembled WGS sequence"/>
</dbReference>
<dbReference type="AlphaFoldDB" id="A0AA40AE29"/>
<dbReference type="EMBL" id="JAUIRO010000005">
    <property type="protein sequence ID" value="KAK0714099.1"/>
    <property type="molecule type" value="Genomic_DNA"/>
</dbReference>
<dbReference type="RefSeq" id="XP_060295421.1">
    <property type="nucleotide sequence ID" value="XM_060434721.1"/>
</dbReference>
<evidence type="ECO:0000313" key="2">
    <source>
        <dbReference type="Proteomes" id="UP001172101"/>
    </source>
</evidence>
<comment type="caution">
    <text evidence="1">The sequence shown here is derived from an EMBL/GenBank/DDBJ whole genome shotgun (WGS) entry which is preliminary data.</text>
</comment>